<dbReference type="Pfam" id="PF02452">
    <property type="entry name" value="PemK_toxin"/>
    <property type="match status" value="1"/>
</dbReference>
<accession>A0ABW1UIC5</accession>
<sequence>MIFPAQGDVVAIDAEPHSGAEYGGHDQTNGNIRRHMVVMSSSAYNQATGLILAMPITTVEKYRNNGHYMPILISGNHDTGVKGYVVLWQLQNFDYASRNGRVVNRVSTQFFNRLTPFVHDMLGLK</sequence>
<comment type="similarity">
    <text evidence="1">Belongs to the PemK/MazF family.</text>
</comment>
<dbReference type="InterPro" id="IPR011067">
    <property type="entry name" value="Plasmid_toxin/cell-grow_inhib"/>
</dbReference>
<reference evidence="4" key="1">
    <citation type="journal article" date="2019" name="Int. J. Syst. Evol. Microbiol.">
        <title>The Global Catalogue of Microorganisms (GCM) 10K type strain sequencing project: providing services to taxonomists for standard genome sequencing and annotation.</title>
        <authorList>
            <consortium name="The Broad Institute Genomics Platform"/>
            <consortium name="The Broad Institute Genome Sequencing Center for Infectious Disease"/>
            <person name="Wu L."/>
            <person name="Ma J."/>
        </authorList>
    </citation>
    <scope>NUCLEOTIDE SEQUENCE [LARGE SCALE GENOMIC DNA]</scope>
    <source>
        <strain evidence="4">CCM 8934</strain>
    </source>
</reference>
<comment type="caution">
    <text evidence="3">The sequence shown here is derived from an EMBL/GenBank/DDBJ whole genome shotgun (WGS) entry which is preliminary data.</text>
</comment>
<dbReference type="InterPro" id="IPR003477">
    <property type="entry name" value="PemK-like"/>
</dbReference>
<dbReference type="Proteomes" id="UP001596227">
    <property type="component" value="Unassembled WGS sequence"/>
</dbReference>
<protein>
    <submittedName>
        <fullName evidence="3">Type II toxin-antitoxin system PemK/MazF family toxin</fullName>
    </submittedName>
</protein>
<keyword evidence="4" id="KW-1185">Reference proteome</keyword>
<dbReference type="EMBL" id="JBHSSB010000031">
    <property type="protein sequence ID" value="MFC6295865.1"/>
    <property type="molecule type" value="Genomic_DNA"/>
</dbReference>
<gene>
    <name evidence="3" type="ORF">ACFQH1_11695</name>
</gene>
<dbReference type="SUPFAM" id="SSF50118">
    <property type="entry name" value="Cell growth inhibitor/plasmid maintenance toxic component"/>
    <property type="match status" value="1"/>
</dbReference>
<evidence type="ECO:0000313" key="3">
    <source>
        <dbReference type="EMBL" id="MFC6295865.1"/>
    </source>
</evidence>
<dbReference type="Gene3D" id="2.30.30.110">
    <property type="match status" value="1"/>
</dbReference>
<name>A0ABW1UIC5_9LACO</name>
<proteinExistence type="inferred from homology"/>
<organism evidence="3 4">
    <name type="scientific">Lactiplantibacillus daoliensis</name>
    <dbReference type="NCBI Taxonomy" id="2559916"/>
    <lineage>
        <taxon>Bacteria</taxon>
        <taxon>Bacillati</taxon>
        <taxon>Bacillota</taxon>
        <taxon>Bacilli</taxon>
        <taxon>Lactobacillales</taxon>
        <taxon>Lactobacillaceae</taxon>
        <taxon>Lactiplantibacillus</taxon>
    </lineage>
</organism>
<evidence type="ECO:0000256" key="1">
    <source>
        <dbReference type="ARBA" id="ARBA00007521"/>
    </source>
</evidence>
<evidence type="ECO:0000256" key="2">
    <source>
        <dbReference type="ARBA" id="ARBA00022649"/>
    </source>
</evidence>
<dbReference type="RefSeq" id="WP_137607742.1">
    <property type="nucleotide sequence ID" value="NZ_BJDH01000006.1"/>
</dbReference>
<evidence type="ECO:0000313" key="4">
    <source>
        <dbReference type="Proteomes" id="UP001596227"/>
    </source>
</evidence>
<keyword evidence="2" id="KW-1277">Toxin-antitoxin system</keyword>